<dbReference type="AlphaFoldDB" id="A0A1E1VZK0"/>
<sequence>GIKIEKHVKESEISVLVKSEVVACGVGWVNVKSKLTAQEIRVEIDRACDMTCGTLLGAIFSLIKPYLSTLFTIIAVAAGLLFIQTKMQQRTNTALRKESPQSVLPP</sequence>
<gene>
    <name evidence="2" type="ORF">g.19152</name>
</gene>
<protein>
    <submittedName>
        <fullName evidence="2">Uncharacterized protein</fullName>
    </submittedName>
</protein>
<organism evidence="2">
    <name type="scientific">Pectinophora gossypiella</name>
    <name type="common">Cotton pink bollworm</name>
    <name type="synonym">Depressaria gossypiella</name>
    <dbReference type="NCBI Taxonomy" id="13191"/>
    <lineage>
        <taxon>Eukaryota</taxon>
        <taxon>Metazoa</taxon>
        <taxon>Ecdysozoa</taxon>
        <taxon>Arthropoda</taxon>
        <taxon>Hexapoda</taxon>
        <taxon>Insecta</taxon>
        <taxon>Pterygota</taxon>
        <taxon>Neoptera</taxon>
        <taxon>Endopterygota</taxon>
        <taxon>Lepidoptera</taxon>
        <taxon>Glossata</taxon>
        <taxon>Ditrysia</taxon>
        <taxon>Gelechioidea</taxon>
        <taxon>Gelechiidae</taxon>
        <taxon>Apatetrinae</taxon>
        <taxon>Pectinophora</taxon>
    </lineage>
</organism>
<dbReference type="OrthoDB" id="361283at2759"/>
<keyword evidence="1" id="KW-0812">Transmembrane</keyword>
<feature type="non-terminal residue" evidence="2">
    <location>
        <position position="106"/>
    </location>
</feature>
<evidence type="ECO:0000256" key="1">
    <source>
        <dbReference type="SAM" id="Phobius"/>
    </source>
</evidence>
<keyword evidence="1" id="KW-0472">Membrane</keyword>
<proteinExistence type="predicted"/>
<reference evidence="2" key="1">
    <citation type="submission" date="2015-09" db="EMBL/GenBank/DDBJ databases">
        <title>De novo assembly of Pectinophora gossypiella (Pink Bollworm) gut transcriptome.</title>
        <authorList>
            <person name="Tassone E.E."/>
        </authorList>
    </citation>
    <scope>NUCLEOTIDE SEQUENCE</scope>
</reference>
<keyword evidence="1" id="KW-1133">Transmembrane helix</keyword>
<feature type="non-terminal residue" evidence="2">
    <location>
        <position position="1"/>
    </location>
</feature>
<evidence type="ECO:0000313" key="2">
    <source>
        <dbReference type="EMBL" id="JAT80158.1"/>
    </source>
</evidence>
<name>A0A1E1VZK0_PECGO</name>
<accession>A0A1E1VZK0</accession>
<dbReference type="EMBL" id="GDQN01010896">
    <property type="protein sequence ID" value="JAT80158.1"/>
    <property type="molecule type" value="Transcribed_RNA"/>
</dbReference>
<feature type="transmembrane region" description="Helical" evidence="1">
    <location>
        <begin position="65"/>
        <end position="83"/>
    </location>
</feature>